<comment type="caution">
    <text evidence="2">The sequence shown here is derived from an EMBL/GenBank/DDBJ whole genome shotgun (WGS) entry which is preliminary data.</text>
</comment>
<evidence type="ECO:0000313" key="3">
    <source>
        <dbReference type="Proteomes" id="UP000623467"/>
    </source>
</evidence>
<feature type="transmembrane region" description="Helical" evidence="1">
    <location>
        <begin position="18"/>
        <end position="36"/>
    </location>
</feature>
<organism evidence="2 3">
    <name type="scientific">Mycena sanguinolenta</name>
    <dbReference type="NCBI Taxonomy" id="230812"/>
    <lineage>
        <taxon>Eukaryota</taxon>
        <taxon>Fungi</taxon>
        <taxon>Dikarya</taxon>
        <taxon>Basidiomycota</taxon>
        <taxon>Agaricomycotina</taxon>
        <taxon>Agaricomycetes</taxon>
        <taxon>Agaricomycetidae</taxon>
        <taxon>Agaricales</taxon>
        <taxon>Marasmiineae</taxon>
        <taxon>Mycenaceae</taxon>
        <taxon>Mycena</taxon>
    </lineage>
</organism>
<keyword evidence="1" id="KW-1133">Transmembrane helix</keyword>
<dbReference type="EMBL" id="JACAZH010000004">
    <property type="protein sequence ID" value="KAF7370456.1"/>
    <property type="molecule type" value="Genomic_DNA"/>
</dbReference>
<dbReference type="Proteomes" id="UP000623467">
    <property type="component" value="Unassembled WGS sequence"/>
</dbReference>
<accession>A0A8H6Z4Z8</accession>
<keyword evidence="1" id="KW-0472">Membrane</keyword>
<keyword evidence="1" id="KW-0812">Transmembrane</keyword>
<gene>
    <name evidence="2" type="ORF">MSAN_00677300</name>
</gene>
<dbReference type="OrthoDB" id="3035114at2759"/>
<reference evidence="2" key="1">
    <citation type="submission" date="2020-05" db="EMBL/GenBank/DDBJ databases">
        <title>Mycena genomes resolve the evolution of fungal bioluminescence.</title>
        <authorList>
            <person name="Tsai I.J."/>
        </authorList>
    </citation>
    <scope>NUCLEOTIDE SEQUENCE</scope>
    <source>
        <strain evidence="2">160909Yilan</strain>
    </source>
</reference>
<evidence type="ECO:0000313" key="2">
    <source>
        <dbReference type="EMBL" id="KAF7370456.1"/>
    </source>
</evidence>
<evidence type="ECO:0000256" key="1">
    <source>
        <dbReference type="SAM" id="Phobius"/>
    </source>
</evidence>
<name>A0A8H6Z4Z8_9AGAR</name>
<sequence>MSSIPEASLSILTSNSTATPWGLISIGIVGGIVYYASPMRLTRVLVATIADTEKIYLTAVENGVLCPSADMETAQRLALLQIEVSTIRETSLRTSLSLVSALYDTFNIRRTVAILRCLGEVRVLGTSMEILSETRLREVDSRPHSHRTCISLRRRDAPSRA</sequence>
<proteinExistence type="predicted"/>
<keyword evidence="3" id="KW-1185">Reference proteome</keyword>
<protein>
    <submittedName>
        <fullName evidence="2">Uncharacterized protein</fullName>
    </submittedName>
</protein>
<dbReference type="AlphaFoldDB" id="A0A8H6Z4Z8"/>